<dbReference type="EMBL" id="KQ417808">
    <property type="protein sequence ID" value="KOF90188.1"/>
    <property type="molecule type" value="Genomic_DNA"/>
</dbReference>
<protein>
    <submittedName>
        <fullName evidence="1">Uncharacterized protein</fullName>
    </submittedName>
</protein>
<reference evidence="1" key="1">
    <citation type="submission" date="2015-07" db="EMBL/GenBank/DDBJ databases">
        <title>MeaNS - Measles Nucleotide Surveillance Program.</title>
        <authorList>
            <person name="Tran T."/>
            <person name="Druce J."/>
        </authorList>
    </citation>
    <scope>NUCLEOTIDE SEQUENCE</scope>
    <source>
        <strain evidence="1">UCB-OBI-ISO-001</strain>
        <tissue evidence="1">Gonad</tissue>
    </source>
</reference>
<name>A0A0L8HLR7_OCTBM</name>
<dbReference type="AlphaFoldDB" id="A0A0L8HLR7"/>
<accession>A0A0L8HLR7</accession>
<evidence type="ECO:0000313" key="1">
    <source>
        <dbReference type="EMBL" id="KOF90188.1"/>
    </source>
</evidence>
<gene>
    <name evidence="1" type="ORF">OCBIM_22011598mg</name>
</gene>
<sequence length="65" mass="8002">MGDFWKENTRRMTKSKEFERKRKVESMNKEVCIKRKSSKKLIKCKICARNFYRSLQTLIKLDEKR</sequence>
<proteinExistence type="predicted"/>
<organism evidence="1">
    <name type="scientific">Octopus bimaculoides</name>
    <name type="common">California two-spotted octopus</name>
    <dbReference type="NCBI Taxonomy" id="37653"/>
    <lineage>
        <taxon>Eukaryota</taxon>
        <taxon>Metazoa</taxon>
        <taxon>Spiralia</taxon>
        <taxon>Lophotrochozoa</taxon>
        <taxon>Mollusca</taxon>
        <taxon>Cephalopoda</taxon>
        <taxon>Coleoidea</taxon>
        <taxon>Octopodiformes</taxon>
        <taxon>Octopoda</taxon>
        <taxon>Incirrata</taxon>
        <taxon>Octopodidae</taxon>
        <taxon>Octopus</taxon>
    </lineage>
</organism>